<keyword evidence="7" id="KW-1006">Bacterial flagellum protein export</keyword>
<keyword evidence="4" id="KW-0813">Transport</keyword>
<keyword evidence="6" id="KW-0653">Protein transport</keyword>
<evidence type="ECO:0000313" key="10">
    <source>
        <dbReference type="EMBL" id="QDT00052.1"/>
    </source>
</evidence>
<dbReference type="PANTHER" id="PTHR34982:SF1">
    <property type="entry name" value="FLAGELLAR ASSEMBLY PROTEIN FLIH"/>
    <property type="match status" value="1"/>
</dbReference>
<organism evidence="10 11">
    <name type="scientific">Adhaeretor mobilis</name>
    <dbReference type="NCBI Taxonomy" id="1930276"/>
    <lineage>
        <taxon>Bacteria</taxon>
        <taxon>Pseudomonadati</taxon>
        <taxon>Planctomycetota</taxon>
        <taxon>Planctomycetia</taxon>
        <taxon>Pirellulales</taxon>
        <taxon>Lacipirellulaceae</taxon>
        <taxon>Adhaeretor</taxon>
    </lineage>
</organism>
<comment type="similarity">
    <text evidence="2">Belongs to the FliH family.</text>
</comment>
<evidence type="ECO:0000256" key="8">
    <source>
        <dbReference type="SAM" id="Coils"/>
    </source>
</evidence>
<evidence type="ECO:0000256" key="4">
    <source>
        <dbReference type="ARBA" id="ARBA00022448"/>
    </source>
</evidence>
<dbReference type="GO" id="GO:0044781">
    <property type="term" value="P:bacterial-type flagellum organization"/>
    <property type="evidence" value="ECO:0007669"/>
    <property type="project" value="UniProtKB-KW"/>
</dbReference>
<evidence type="ECO:0000313" key="11">
    <source>
        <dbReference type="Proteomes" id="UP000319852"/>
    </source>
</evidence>
<accession>A0A517MYT6</accession>
<dbReference type="GO" id="GO:0005829">
    <property type="term" value="C:cytosol"/>
    <property type="evidence" value="ECO:0007669"/>
    <property type="project" value="TreeGrafter"/>
</dbReference>
<keyword evidence="10" id="KW-0282">Flagellum</keyword>
<name>A0A517MYT6_9BACT</name>
<evidence type="ECO:0000256" key="7">
    <source>
        <dbReference type="ARBA" id="ARBA00023225"/>
    </source>
</evidence>
<evidence type="ECO:0000256" key="5">
    <source>
        <dbReference type="ARBA" id="ARBA00022795"/>
    </source>
</evidence>
<evidence type="ECO:0000256" key="1">
    <source>
        <dbReference type="ARBA" id="ARBA00003041"/>
    </source>
</evidence>
<proteinExistence type="inferred from homology"/>
<dbReference type="EMBL" id="CP036263">
    <property type="protein sequence ID" value="QDT00052.1"/>
    <property type="molecule type" value="Genomic_DNA"/>
</dbReference>
<evidence type="ECO:0000259" key="9">
    <source>
        <dbReference type="Pfam" id="PF02108"/>
    </source>
</evidence>
<dbReference type="KEGG" id="amob:HG15A2_33870"/>
<keyword evidence="10" id="KW-0969">Cilium</keyword>
<dbReference type="InterPro" id="IPR018035">
    <property type="entry name" value="Flagellar_FliH/T3SS_HrpE"/>
</dbReference>
<dbReference type="GO" id="GO:0015031">
    <property type="term" value="P:protein transport"/>
    <property type="evidence" value="ECO:0007669"/>
    <property type="project" value="UniProtKB-KW"/>
</dbReference>
<sequence length="239" mass="26454">MHLHPEIVFLSLLAETIRMATIIKREYQQTPDGSRLTGVAYNLTDMAGQAESLLTDVRARAAEIIKQAQQEAKQIRTQAEAQGRAAAEAAIERVLDQKVAQQMKTLEPALQGAVQQIEESRQEWLQHWESSAVGLSAAIAGRIVRAEIAKRPEISIEWMREALELAAGSSELTIRLHPQDHATIAKQVEQLAATFNPLANAKIEPDESITLSGCRVETSFGSIDQQLETQLDRIQQELS</sequence>
<evidence type="ECO:0000256" key="2">
    <source>
        <dbReference type="ARBA" id="ARBA00006602"/>
    </source>
</evidence>
<keyword evidence="10" id="KW-0966">Cell projection</keyword>
<dbReference type="AlphaFoldDB" id="A0A517MYT6"/>
<protein>
    <recommendedName>
        <fullName evidence="3">Flagellar assembly protein FliH</fullName>
    </recommendedName>
</protein>
<dbReference type="PANTHER" id="PTHR34982">
    <property type="entry name" value="YOP PROTEINS TRANSLOCATION PROTEIN L"/>
    <property type="match status" value="1"/>
</dbReference>
<evidence type="ECO:0000256" key="3">
    <source>
        <dbReference type="ARBA" id="ARBA00016507"/>
    </source>
</evidence>
<dbReference type="InterPro" id="IPR051472">
    <property type="entry name" value="T3SS_Stator/FliH"/>
</dbReference>
<keyword evidence="8" id="KW-0175">Coiled coil</keyword>
<keyword evidence="11" id="KW-1185">Reference proteome</keyword>
<feature type="domain" description="Flagellar assembly protein FliH/Type III secretion system HrpE" evidence="9">
    <location>
        <begin position="110"/>
        <end position="234"/>
    </location>
</feature>
<comment type="function">
    <text evidence="1">Needed for flagellar regrowth and assembly.</text>
</comment>
<dbReference type="Proteomes" id="UP000319852">
    <property type="component" value="Chromosome"/>
</dbReference>
<evidence type="ECO:0000256" key="6">
    <source>
        <dbReference type="ARBA" id="ARBA00022927"/>
    </source>
</evidence>
<reference evidence="10 11" key="1">
    <citation type="submission" date="2019-02" db="EMBL/GenBank/DDBJ databases">
        <title>Deep-cultivation of Planctomycetes and their phenomic and genomic characterization uncovers novel biology.</title>
        <authorList>
            <person name="Wiegand S."/>
            <person name="Jogler M."/>
            <person name="Boedeker C."/>
            <person name="Pinto D."/>
            <person name="Vollmers J."/>
            <person name="Rivas-Marin E."/>
            <person name="Kohn T."/>
            <person name="Peeters S.H."/>
            <person name="Heuer A."/>
            <person name="Rast P."/>
            <person name="Oberbeckmann S."/>
            <person name="Bunk B."/>
            <person name="Jeske O."/>
            <person name="Meyerdierks A."/>
            <person name="Storesund J.E."/>
            <person name="Kallscheuer N."/>
            <person name="Luecker S."/>
            <person name="Lage O.M."/>
            <person name="Pohl T."/>
            <person name="Merkel B.J."/>
            <person name="Hornburger P."/>
            <person name="Mueller R.-W."/>
            <person name="Bruemmer F."/>
            <person name="Labrenz M."/>
            <person name="Spormann A.M."/>
            <person name="Op den Camp H."/>
            <person name="Overmann J."/>
            <person name="Amann R."/>
            <person name="Jetten M.S.M."/>
            <person name="Mascher T."/>
            <person name="Medema M.H."/>
            <person name="Devos D.P."/>
            <person name="Kaster A.-K."/>
            <person name="Ovreas L."/>
            <person name="Rohde M."/>
            <person name="Galperin M.Y."/>
            <person name="Jogler C."/>
        </authorList>
    </citation>
    <scope>NUCLEOTIDE SEQUENCE [LARGE SCALE GENOMIC DNA]</scope>
    <source>
        <strain evidence="10 11">HG15A2</strain>
    </source>
</reference>
<keyword evidence="5" id="KW-1005">Bacterial flagellum biogenesis</keyword>
<gene>
    <name evidence="10" type="ORF">HG15A2_33870</name>
</gene>
<dbReference type="Pfam" id="PF02108">
    <property type="entry name" value="FliH"/>
    <property type="match status" value="1"/>
</dbReference>
<feature type="coiled-coil region" evidence="8">
    <location>
        <begin position="58"/>
        <end position="85"/>
    </location>
</feature>